<feature type="compositionally biased region" description="Basic and acidic residues" evidence="21">
    <location>
        <begin position="312"/>
        <end position="325"/>
    </location>
</feature>
<keyword evidence="6" id="KW-0934">Plastid</keyword>
<dbReference type="InterPro" id="IPR036226">
    <property type="entry name" value="LipOase_C_sf"/>
</dbReference>
<comment type="cofactor">
    <cofactor evidence="1 20">
        <name>Fe cation</name>
        <dbReference type="ChEBI" id="CHEBI:24875"/>
    </cofactor>
</comment>
<evidence type="ECO:0000256" key="21">
    <source>
        <dbReference type="SAM" id="MobiDB-lite"/>
    </source>
</evidence>
<dbReference type="Gene3D" id="4.10.375.10">
    <property type="entry name" value="Lipoxygenase-1, Domain 2"/>
    <property type="match status" value="1"/>
</dbReference>
<evidence type="ECO:0000256" key="16">
    <source>
        <dbReference type="ARBA" id="ARBA00038988"/>
    </source>
</evidence>
<comment type="caution">
    <text evidence="19">Lacks conserved residue(s) required for the propagation of feature annotation.</text>
</comment>
<dbReference type="Gramene" id="OGLUM12G17250.1">
    <property type="protein sequence ID" value="OGLUM12G17250.1"/>
    <property type="gene ID" value="OGLUM12G17250"/>
</dbReference>
<dbReference type="GO" id="GO:0034440">
    <property type="term" value="P:lipid oxidation"/>
    <property type="evidence" value="ECO:0007669"/>
    <property type="project" value="InterPro"/>
</dbReference>
<evidence type="ECO:0000256" key="5">
    <source>
        <dbReference type="ARBA" id="ARBA00022528"/>
    </source>
</evidence>
<keyword evidence="12 20" id="KW-0560">Oxidoreductase</keyword>
<dbReference type="GO" id="GO:0016165">
    <property type="term" value="F:linoleate 13S-lipoxygenase activity"/>
    <property type="evidence" value="ECO:0007669"/>
    <property type="project" value="UniProtKB-EC"/>
</dbReference>
<keyword evidence="4" id="KW-0444">Lipid biosynthesis</keyword>
<evidence type="ECO:0000256" key="17">
    <source>
        <dbReference type="ARBA" id="ARBA00051140"/>
    </source>
</evidence>
<comment type="subcellular location">
    <subcellularLocation>
        <location evidence="2">Plastid</location>
        <location evidence="2">Chloroplast</location>
    </subcellularLocation>
</comment>
<keyword evidence="5" id="KW-0150">Chloroplast</keyword>
<evidence type="ECO:0000313" key="25">
    <source>
        <dbReference type="Proteomes" id="UP000026961"/>
    </source>
</evidence>
<dbReference type="InterPro" id="IPR001024">
    <property type="entry name" value="PLAT/LH2_dom"/>
</dbReference>
<dbReference type="Gene3D" id="1.20.245.10">
    <property type="entry name" value="Lipoxygenase-1, Domain 5"/>
    <property type="match status" value="1"/>
</dbReference>
<evidence type="ECO:0000256" key="13">
    <source>
        <dbReference type="ARBA" id="ARBA00023004"/>
    </source>
</evidence>
<dbReference type="InterPro" id="IPR013819">
    <property type="entry name" value="LipOase_C"/>
</dbReference>
<evidence type="ECO:0000256" key="12">
    <source>
        <dbReference type="ARBA" id="ARBA00023002"/>
    </source>
</evidence>
<dbReference type="GO" id="GO:0006633">
    <property type="term" value="P:fatty acid biosynthetic process"/>
    <property type="evidence" value="ECO:0007669"/>
    <property type="project" value="UniProtKB-KW"/>
</dbReference>
<reference evidence="24" key="1">
    <citation type="submission" date="2015-04" db="UniProtKB">
        <authorList>
            <consortium name="EnsemblPlants"/>
        </authorList>
    </citation>
    <scope>IDENTIFICATION</scope>
</reference>
<evidence type="ECO:0000256" key="7">
    <source>
        <dbReference type="ARBA" id="ARBA00022723"/>
    </source>
</evidence>
<keyword evidence="10" id="KW-0809">Transit peptide</keyword>
<name>A0A0E0BU20_9ORYZ</name>
<protein>
    <recommendedName>
        <fullName evidence="16">linoleate 13S-lipoxygenase</fullName>
        <ecNumber evidence="16">1.13.11.12</ecNumber>
    </recommendedName>
</protein>
<dbReference type="SUPFAM" id="SSF49723">
    <property type="entry name" value="Lipase/lipooxygenase domain (PLAT/LH2 domain)"/>
    <property type="match status" value="1"/>
</dbReference>
<evidence type="ECO:0000259" key="22">
    <source>
        <dbReference type="PROSITE" id="PS50095"/>
    </source>
</evidence>
<evidence type="ECO:0000256" key="6">
    <source>
        <dbReference type="ARBA" id="ARBA00022640"/>
    </source>
</evidence>
<feature type="domain" description="PLAT" evidence="22">
    <location>
        <begin position="76"/>
        <end position="202"/>
    </location>
</feature>
<dbReference type="Pfam" id="PF00305">
    <property type="entry name" value="Lipoxygenase"/>
    <property type="match status" value="1"/>
</dbReference>
<keyword evidence="11 20" id="KW-0223">Dioxygenase</keyword>
<dbReference type="Proteomes" id="UP000026961">
    <property type="component" value="Chromosome 12"/>
</dbReference>
<keyword evidence="9" id="KW-0276">Fatty acid metabolism</keyword>
<evidence type="ECO:0000256" key="14">
    <source>
        <dbReference type="ARBA" id="ARBA00023098"/>
    </source>
</evidence>
<dbReference type="SUPFAM" id="SSF48484">
    <property type="entry name" value="Lipoxigenase"/>
    <property type="match status" value="1"/>
</dbReference>
<dbReference type="PROSITE" id="PS51393">
    <property type="entry name" value="LIPOXYGENASE_3"/>
    <property type="match status" value="1"/>
</dbReference>
<keyword evidence="25" id="KW-1185">Reference proteome</keyword>
<keyword evidence="8" id="KW-0925">Oxylipin biosynthesis</keyword>
<dbReference type="FunFam" id="3.10.450.60:FF:000005">
    <property type="entry name" value="Lipoxygenase"/>
    <property type="match status" value="1"/>
</dbReference>
<dbReference type="eggNOG" id="ENOG502QQSP">
    <property type="taxonomic scope" value="Eukaryota"/>
</dbReference>
<dbReference type="Gene3D" id="4.10.372.10">
    <property type="entry name" value="Lipoxygenase-1, Domain 3"/>
    <property type="match status" value="1"/>
</dbReference>
<keyword evidence="7 20" id="KW-0479">Metal-binding</keyword>
<dbReference type="FunFam" id="1.20.245.10:FF:000002">
    <property type="entry name" value="Lipoxygenase"/>
    <property type="match status" value="1"/>
</dbReference>
<dbReference type="GO" id="GO:0009507">
    <property type="term" value="C:chloroplast"/>
    <property type="evidence" value="ECO:0007669"/>
    <property type="project" value="UniProtKB-SubCell"/>
</dbReference>
<evidence type="ECO:0000313" key="24">
    <source>
        <dbReference type="EnsemblPlants" id="OGLUM12G17250.1"/>
    </source>
</evidence>
<dbReference type="Gene3D" id="2.60.60.20">
    <property type="entry name" value="PLAT/LH2 domain"/>
    <property type="match status" value="1"/>
</dbReference>
<sequence>MATQPLGPVLSPSHGGPSSFSSSVSLGGQWAPRRPTVSSKVSCTRIGLSEVVNGKVVDNIDIDEEEQIMVQGITTVTATVVVRLKEGISTPEKVADMVNRNWLFLDFFSSSTERHTEPQPTKYLRMDDVIGSFIYESSFGVQSSFGAIGAIDVINRFNTEVYISDIEVHLHGGHHHSSAVTFQCNSWIACNNPDDRRFFFTLKATNSLPCRHRRSIGCKLVTLIEIEILLIVQSSYLPSQTPRGVKNLRTKELEAICGNGRGERKEWERVYDYDVYNDLGDPDNDPATRRPVLGGRERPYPRRCLTGRRRCKTDPSSETRAKDGGGGDGIYVPRDEAFTGRRAGAFATKRALSMLSAFTTARRVSGDRRRSFPSLAAIDALYEDGYRNRPPSSQPEADDIDGYLAGMVQRQLKLLLKGEEEEFKEELRKLFKFQMPEIHDKDKLAWLRDEEFARQTLAGMNPLSIQLEFPIFSKLDEETYGPGDSLITRELIEGQINGVMTAEEAVLNKKLFILDYHDVLLPFVHAVRELDDTTLYASRTLFFLTEDGTLRPIAIELTRPKSPNTPQWRQVFTPAGTSVTSSWLWQLAKTHVLAHDAAYHQLVNHWLRTHCCVEPYVIAANRRLSQMHPIYRLLHPHFRFTMEINAQARGMLISADGIIESAFAPGKHSMELSSAVYDKFWRFDMEALPADLIRRGMAFQGEDGKLKLTIEDYPYANDGLLVWDSIKEWVSDYVNHYYPSASNIYSDEELHGWWNEVQTNGHPDKKDGWPELDCHGSLIKVLTTIIWVASGHHAAVNFGQYPYAGYFPNRPTIARRNMPTEEEHGCEGMQPTFVEDPVRVLLDTFPSQYQTTLILPALNLLSSHSPSEEYMGTHTEAAWMANREVRAAFGRFNERMMRIALTIDHWNRDPERRNRWGPGVVPYVLLKPCYGDPKDMSSVMEMGIPNSISI</sequence>
<dbReference type="InterPro" id="IPR020834">
    <property type="entry name" value="LipOase_CS"/>
</dbReference>
<organism evidence="24">
    <name type="scientific">Oryza glumipatula</name>
    <dbReference type="NCBI Taxonomy" id="40148"/>
    <lineage>
        <taxon>Eukaryota</taxon>
        <taxon>Viridiplantae</taxon>
        <taxon>Streptophyta</taxon>
        <taxon>Embryophyta</taxon>
        <taxon>Tracheophyta</taxon>
        <taxon>Spermatophyta</taxon>
        <taxon>Magnoliopsida</taxon>
        <taxon>Liliopsida</taxon>
        <taxon>Poales</taxon>
        <taxon>Poaceae</taxon>
        <taxon>BOP clade</taxon>
        <taxon>Oryzoideae</taxon>
        <taxon>Oryzeae</taxon>
        <taxon>Oryzinae</taxon>
        <taxon>Oryza</taxon>
    </lineage>
</organism>
<dbReference type="InterPro" id="IPR000907">
    <property type="entry name" value="LipOase"/>
</dbReference>
<keyword evidence="15" id="KW-0275">Fatty acid biosynthesis</keyword>
<comment type="similarity">
    <text evidence="3 20">Belongs to the lipoxygenase family.</text>
</comment>
<dbReference type="PROSITE" id="PS50095">
    <property type="entry name" value="PLAT"/>
    <property type="match status" value="1"/>
</dbReference>
<evidence type="ECO:0000256" key="2">
    <source>
        <dbReference type="ARBA" id="ARBA00004229"/>
    </source>
</evidence>
<comment type="catalytic activity">
    <reaction evidence="18">
        <text>(9Z,12Z,15Z)-octadecatrienoate + O2 = (13S)-hydroperoxy-(9Z,11E,15Z)-octadecatrienoate</text>
        <dbReference type="Rhea" id="RHEA:34495"/>
        <dbReference type="ChEBI" id="CHEBI:15379"/>
        <dbReference type="ChEBI" id="CHEBI:32387"/>
        <dbReference type="ChEBI" id="CHEBI:58757"/>
        <dbReference type="EC" id="1.13.11.12"/>
    </reaction>
</comment>
<proteinExistence type="inferred from homology"/>
<evidence type="ECO:0000256" key="11">
    <source>
        <dbReference type="ARBA" id="ARBA00022964"/>
    </source>
</evidence>
<dbReference type="InterPro" id="IPR036392">
    <property type="entry name" value="PLAT/LH2_dom_sf"/>
</dbReference>
<evidence type="ECO:0000256" key="19">
    <source>
        <dbReference type="PROSITE-ProRule" id="PRU00152"/>
    </source>
</evidence>
<dbReference type="EnsemblPlants" id="OGLUM12G17250.1">
    <property type="protein sequence ID" value="OGLUM12G17250.1"/>
    <property type="gene ID" value="OGLUM12G17250"/>
</dbReference>
<evidence type="ECO:0000256" key="3">
    <source>
        <dbReference type="ARBA" id="ARBA00009419"/>
    </source>
</evidence>
<comment type="catalytic activity">
    <reaction evidence="17">
        <text>(9Z,12Z)-octadecadienoate + O2 = (13S)-hydroperoxy-(9Z,11E)-octadecadienoate</text>
        <dbReference type="Rhea" id="RHEA:22780"/>
        <dbReference type="ChEBI" id="CHEBI:15379"/>
        <dbReference type="ChEBI" id="CHEBI:30245"/>
        <dbReference type="ChEBI" id="CHEBI:57466"/>
        <dbReference type="EC" id="1.13.11.12"/>
    </reaction>
</comment>
<dbReference type="GO" id="GO:0046872">
    <property type="term" value="F:metal ion binding"/>
    <property type="evidence" value="ECO:0007669"/>
    <property type="project" value="UniProtKB-KW"/>
</dbReference>
<evidence type="ECO:0000256" key="18">
    <source>
        <dbReference type="ARBA" id="ARBA00052046"/>
    </source>
</evidence>
<dbReference type="GO" id="GO:0031408">
    <property type="term" value="P:oxylipin biosynthetic process"/>
    <property type="evidence" value="ECO:0007669"/>
    <property type="project" value="UniProtKB-KW"/>
</dbReference>
<dbReference type="PANTHER" id="PTHR11771">
    <property type="entry name" value="LIPOXYGENASE"/>
    <property type="match status" value="1"/>
</dbReference>
<evidence type="ECO:0000259" key="23">
    <source>
        <dbReference type="PROSITE" id="PS51393"/>
    </source>
</evidence>
<keyword evidence="14" id="KW-0443">Lipid metabolism</keyword>
<dbReference type="PROSITE" id="PS00081">
    <property type="entry name" value="LIPOXYGENASE_2"/>
    <property type="match status" value="1"/>
</dbReference>
<dbReference type="InterPro" id="IPR027433">
    <property type="entry name" value="Lipoxygenase_dom_3"/>
</dbReference>
<feature type="region of interest" description="Disordered" evidence="21">
    <location>
        <begin position="1"/>
        <end position="35"/>
    </location>
</feature>
<feature type="compositionally biased region" description="Low complexity" evidence="21">
    <location>
        <begin position="10"/>
        <end position="28"/>
    </location>
</feature>
<dbReference type="Gene3D" id="3.10.450.60">
    <property type="match status" value="1"/>
</dbReference>
<evidence type="ECO:0000256" key="1">
    <source>
        <dbReference type="ARBA" id="ARBA00001962"/>
    </source>
</evidence>
<evidence type="ECO:0000256" key="10">
    <source>
        <dbReference type="ARBA" id="ARBA00022946"/>
    </source>
</evidence>
<reference evidence="24" key="2">
    <citation type="submission" date="2018-05" db="EMBL/GenBank/DDBJ databases">
        <title>OgluRS3 (Oryza glumaepatula Reference Sequence Version 3).</title>
        <authorList>
            <person name="Zhang J."/>
            <person name="Kudrna D."/>
            <person name="Lee S."/>
            <person name="Talag J."/>
            <person name="Welchert J."/>
            <person name="Wing R.A."/>
        </authorList>
    </citation>
    <scope>NUCLEOTIDE SEQUENCE [LARGE SCALE GENOMIC DNA]</scope>
</reference>
<accession>A0A0E0BU20</accession>
<feature type="domain" description="Lipoxygenase" evidence="23">
    <location>
        <begin position="235"/>
        <end position="950"/>
    </location>
</feature>
<evidence type="ECO:0000256" key="8">
    <source>
        <dbReference type="ARBA" id="ARBA00022767"/>
    </source>
</evidence>
<dbReference type="EC" id="1.13.11.12" evidence="16"/>
<dbReference type="PROSITE" id="PS00711">
    <property type="entry name" value="LIPOXYGENASE_1"/>
    <property type="match status" value="1"/>
</dbReference>
<dbReference type="InterPro" id="IPR020833">
    <property type="entry name" value="LipOase_Fe_BS"/>
</dbReference>
<evidence type="ECO:0000256" key="4">
    <source>
        <dbReference type="ARBA" id="ARBA00022516"/>
    </source>
</evidence>
<evidence type="ECO:0000256" key="9">
    <source>
        <dbReference type="ARBA" id="ARBA00022832"/>
    </source>
</evidence>
<feature type="region of interest" description="Disordered" evidence="21">
    <location>
        <begin position="307"/>
        <end position="328"/>
    </location>
</feature>
<evidence type="ECO:0000256" key="20">
    <source>
        <dbReference type="RuleBase" id="RU003974"/>
    </source>
</evidence>
<dbReference type="HOGENOM" id="CLU_004282_0_0_1"/>
<dbReference type="STRING" id="40148.A0A0E0BU20"/>
<evidence type="ECO:0000256" key="15">
    <source>
        <dbReference type="ARBA" id="ARBA00023160"/>
    </source>
</evidence>
<dbReference type="AlphaFoldDB" id="A0A0E0BU20"/>
<dbReference type="PRINTS" id="PR00087">
    <property type="entry name" value="LIPOXYGENASE"/>
</dbReference>
<keyword evidence="13 20" id="KW-0408">Iron</keyword>